<dbReference type="AlphaFoldDB" id="A0AAD7MSN6"/>
<proteinExistence type="predicted"/>
<sequence length="428" mass="48638">MKGYGTIDYISGLNEASGRYYVLRKSTTGRDELIVIQAPAVVPEDNMPVEKAMKWFPEWDRSFDHGLEIIQTLLPTLQFGRTSWAYLVRRNNAHRIIYKENPLPAATEIIPWCPLVDERDIEITGWLYAEDRHGIWNGIDVDLFMAWDSTYVGLLEKSMAAHRLLVEYNLEHLVYPAVGHVVRRGTNNICGLMTAAAHGRMVEYTDKSAVYKAIAEIQRAGLMFMGIKLSNIMLTHDGKVRLLSLCALVRQPADLAKRASDLAYWHWEQLETLFEELKAAPNPFTTRRKLRRTPLTLPPFPAPVRGPSWMLWLVLIPHPAPDPCRDAHAEEDDDEGKRSGAVACARPRSNDKGSVELLVLDAPVSARSLRDSRPRLLARATIPYLKPDKLLQELLRVQSWQQRKTSNDVHNTYCPVSPSSRTDAQRRS</sequence>
<feature type="region of interest" description="Disordered" evidence="1">
    <location>
        <begin position="324"/>
        <end position="347"/>
    </location>
</feature>
<dbReference type="EMBL" id="JARJLG010000192">
    <property type="protein sequence ID" value="KAJ7730258.1"/>
    <property type="molecule type" value="Genomic_DNA"/>
</dbReference>
<feature type="region of interest" description="Disordered" evidence="1">
    <location>
        <begin position="408"/>
        <end position="428"/>
    </location>
</feature>
<gene>
    <name evidence="2" type="ORF">DFH07DRAFT_849203</name>
</gene>
<dbReference type="Proteomes" id="UP001215280">
    <property type="component" value="Unassembled WGS sequence"/>
</dbReference>
<evidence type="ECO:0000256" key="1">
    <source>
        <dbReference type="SAM" id="MobiDB-lite"/>
    </source>
</evidence>
<evidence type="ECO:0000313" key="3">
    <source>
        <dbReference type="Proteomes" id="UP001215280"/>
    </source>
</evidence>
<evidence type="ECO:0000313" key="2">
    <source>
        <dbReference type="EMBL" id="KAJ7730258.1"/>
    </source>
</evidence>
<name>A0AAD7MSN6_9AGAR</name>
<organism evidence="2 3">
    <name type="scientific">Mycena maculata</name>
    <dbReference type="NCBI Taxonomy" id="230809"/>
    <lineage>
        <taxon>Eukaryota</taxon>
        <taxon>Fungi</taxon>
        <taxon>Dikarya</taxon>
        <taxon>Basidiomycota</taxon>
        <taxon>Agaricomycotina</taxon>
        <taxon>Agaricomycetes</taxon>
        <taxon>Agaricomycetidae</taxon>
        <taxon>Agaricales</taxon>
        <taxon>Marasmiineae</taxon>
        <taxon>Mycenaceae</taxon>
        <taxon>Mycena</taxon>
    </lineage>
</organism>
<comment type="caution">
    <text evidence="2">The sequence shown here is derived from an EMBL/GenBank/DDBJ whole genome shotgun (WGS) entry which is preliminary data.</text>
</comment>
<reference evidence="2" key="1">
    <citation type="submission" date="2023-03" db="EMBL/GenBank/DDBJ databases">
        <title>Massive genome expansion in bonnet fungi (Mycena s.s.) driven by repeated elements and novel gene families across ecological guilds.</title>
        <authorList>
            <consortium name="Lawrence Berkeley National Laboratory"/>
            <person name="Harder C.B."/>
            <person name="Miyauchi S."/>
            <person name="Viragh M."/>
            <person name="Kuo A."/>
            <person name="Thoen E."/>
            <person name="Andreopoulos B."/>
            <person name="Lu D."/>
            <person name="Skrede I."/>
            <person name="Drula E."/>
            <person name="Henrissat B."/>
            <person name="Morin E."/>
            <person name="Kohler A."/>
            <person name="Barry K."/>
            <person name="LaButti K."/>
            <person name="Morin E."/>
            <person name="Salamov A."/>
            <person name="Lipzen A."/>
            <person name="Mereny Z."/>
            <person name="Hegedus B."/>
            <person name="Baldrian P."/>
            <person name="Stursova M."/>
            <person name="Weitz H."/>
            <person name="Taylor A."/>
            <person name="Grigoriev I.V."/>
            <person name="Nagy L.G."/>
            <person name="Martin F."/>
            <person name="Kauserud H."/>
        </authorList>
    </citation>
    <scope>NUCLEOTIDE SEQUENCE</scope>
    <source>
        <strain evidence="2">CBHHK188m</strain>
    </source>
</reference>
<accession>A0AAD7MSN6</accession>
<keyword evidence="3" id="KW-1185">Reference proteome</keyword>
<protein>
    <submittedName>
        <fullName evidence="2">Uncharacterized protein</fullName>
    </submittedName>
</protein>